<dbReference type="InterPro" id="IPR007488">
    <property type="entry name" value="DUF535"/>
</dbReference>
<dbReference type="Proteomes" id="UP000184339">
    <property type="component" value="Unassembled WGS sequence"/>
</dbReference>
<dbReference type="GO" id="GO:0006974">
    <property type="term" value="P:DNA damage response"/>
    <property type="evidence" value="ECO:0007669"/>
    <property type="project" value="TreeGrafter"/>
</dbReference>
<gene>
    <name evidence="1" type="ORF">SAMN05192549_114139</name>
</gene>
<reference evidence="2" key="1">
    <citation type="submission" date="2016-11" db="EMBL/GenBank/DDBJ databases">
        <authorList>
            <person name="Varghese N."/>
            <person name="Submissions S."/>
        </authorList>
    </citation>
    <scope>NUCLEOTIDE SEQUENCE [LARGE SCALE GENOMIC DNA]</scope>
    <source>
        <strain evidence="2">Sac-22</strain>
    </source>
</reference>
<accession>A0A1M7R901</accession>
<organism evidence="1 2">
    <name type="scientific">Duganella sacchari</name>
    <dbReference type="NCBI Taxonomy" id="551987"/>
    <lineage>
        <taxon>Bacteria</taxon>
        <taxon>Pseudomonadati</taxon>
        <taxon>Pseudomonadota</taxon>
        <taxon>Betaproteobacteria</taxon>
        <taxon>Burkholderiales</taxon>
        <taxon>Oxalobacteraceae</taxon>
        <taxon>Telluria group</taxon>
        <taxon>Duganella</taxon>
    </lineage>
</organism>
<dbReference type="STRING" id="551987.SAMN05192549_114139"/>
<protein>
    <recommendedName>
        <fullName evidence="3">DUF535 domain-containing protein</fullName>
    </recommendedName>
</protein>
<proteinExistence type="predicted"/>
<name>A0A1M7R901_9BURK</name>
<dbReference type="EMBL" id="FRCX01000014">
    <property type="protein sequence ID" value="SHN42652.1"/>
    <property type="molecule type" value="Genomic_DNA"/>
</dbReference>
<keyword evidence="2" id="KW-1185">Reference proteome</keyword>
<dbReference type="PANTHER" id="PTHR38785">
    <property type="entry name" value="HOMOLOG OF VIRK"/>
    <property type="match status" value="1"/>
</dbReference>
<sequence length="332" mass="37027">MAFLEEFTMSQSITILSGVAGFVGLTQWREALKLSTRAALQRRATFGWLELLNSHPLFVDLVKARPRLIYKIYRPYLTDTMNCVQRLELLRTHYRHLFRLGLGPLAVQAARGPVTLANIEGKGGLHYQLHLRAIEPMEREGELVLQLMQDGGLVYSCAFSFMQGETGMMLGIGCMQGPKDERGLQRIKDATRELHGMRPKNMMIKLLSQFAADHGCVALRLVGNDNRTVRSATRQGKVHADYDTLWQELGAVQRADGDYQLVSETICAPDLAAIPSKKRSEARKRHETLCELAQAMAISLHAPRIEAVPTPLGQQYVTLAPGARDGDEYALA</sequence>
<evidence type="ECO:0008006" key="3">
    <source>
        <dbReference type="Google" id="ProtNLM"/>
    </source>
</evidence>
<dbReference type="Pfam" id="PF04393">
    <property type="entry name" value="DUF535"/>
    <property type="match status" value="1"/>
</dbReference>
<evidence type="ECO:0000313" key="1">
    <source>
        <dbReference type="EMBL" id="SHN42652.1"/>
    </source>
</evidence>
<dbReference type="AlphaFoldDB" id="A0A1M7R901"/>
<evidence type="ECO:0000313" key="2">
    <source>
        <dbReference type="Proteomes" id="UP000184339"/>
    </source>
</evidence>
<dbReference type="PANTHER" id="PTHR38785:SF1">
    <property type="entry name" value="HOMOLOG OF VIRK"/>
    <property type="match status" value="1"/>
</dbReference>